<dbReference type="PROSITE" id="PS51257">
    <property type="entry name" value="PROKAR_LIPOPROTEIN"/>
    <property type="match status" value="1"/>
</dbReference>
<dbReference type="EMBL" id="JAPRAT010000022">
    <property type="protein sequence ID" value="MCZ0703804.1"/>
    <property type="molecule type" value="Genomic_DNA"/>
</dbReference>
<evidence type="ECO:0000256" key="1">
    <source>
        <dbReference type="SAM" id="SignalP"/>
    </source>
</evidence>
<evidence type="ECO:0000313" key="3">
    <source>
        <dbReference type="Proteomes" id="UP001084197"/>
    </source>
</evidence>
<sequence length="218" mass="25168">MKKIQIFIFLLGIMFTLAGCGTSSSVNDEVEVTGFNDEGKNEFTDMERNQYDVPIVFEQEILSLIQQNLVAANNRNVDEYVRQLVADDQTEEMIELIHATFDMYEELHLTFTFDGGSVIYSKEDEAVVDITQQIRTAEFDEFNNYQSDTNALHFVVKEDEEWKIFASYTTKSIWLMENGEPDINGDVFSVVDDTDIWATRVEEMISQDQLPSEYLEDL</sequence>
<gene>
    <name evidence="2" type="ORF">OWO01_11280</name>
</gene>
<keyword evidence="1" id="KW-0732">Signal</keyword>
<dbReference type="RefSeq" id="WP_268780569.1">
    <property type="nucleotide sequence ID" value="NZ_JAPRAT010000022.1"/>
</dbReference>
<dbReference type="AlphaFoldDB" id="A0A9J6REL3"/>
<keyword evidence="3" id="KW-1185">Reference proteome</keyword>
<proteinExistence type="predicted"/>
<organism evidence="2 3">
    <name type="scientific">Natronobacillus azotifigens</name>
    <dbReference type="NCBI Taxonomy" id="472978"/>
    <lineage>
        <taxon>Bacteria</taxon>
        <taxon>Bacillati</taxon>
        <taxon>Bacillota</taxon>
        <taxon>Bacilli</taxon>
        <taxon>Bacillales</taxon>
        <taxon>Bacillaceae</taxon>
        <taxon>Natronobacillus</taxon>
    </lineage>
</organism>
<protein>
    <submittedName>
        <fullName evidence="2">Lipoprotein</fullName>
    </submittedName>
</protein>
<feature type="signal peptide" evidence="1">
    <location>
        <begin position="1"/>
        <end position="18"/>
    </location>
</feature>
<keyword evidence="2" id="KW-0449">Lipoprotein</keyword>
<feature type="chain" id="PRO_5039926461" evidence="1">
    <location>
        <begin position="19"/>
        <end position="218"/>
    </location>
</feature>
<dbReference type="Proteomes" id="UP001084197">
    <property type="component" value="Unassembled WGS sequence"/>
</dbReference>
<evidence type="ECO:0000313" key="2">
    <source>
        <dbReference type="EMBL" id="MCZ0703804.1"/>
    </source>
</evidence>
<accession>A0A9J6REL3</accession>
<comment type="caution">
    <text evidence="2">The sequence shown here is derived from an EMBL/GenBank/DDBJ whole genome shotgun (WGS) entry which is preliminary data.</text>
</comment>
<reference evidence="2" key="1">
    <citation type="submission" date="2022-11" db="EMBL/GenBank/DDBJ databases">
        <title>WGS of Natronobacillus azotifigens 24KS-1, an anaerobic diazotrophic haloalkaliphile from soda-rich habitats.</title>
        <authorList>
            <person name="Sorokin D.Y."/>
            <person name="Merkel A.Y."/>
        </authorList>
    </citation>
    <scope>NUCLEOTIDE SEQUENCE</scope>
    <source>
        <strain evidence="2">24KS-1</strain>
    </source>
</reference>
<name>A0A9J6REL3_9BACI</name>